<reference evidence="3 4" key="1">
    <citation type="submission" date="2016-03" db="EMBL/GenBank/DDBJ databases">
        <title>Whole genome sequencing of Grifola frondosa 9006-11.</title>
        <authorList>
            <person name="Min B."/>
            <person name="Park H."/>
            <person name="Kim J.-G."/>
            <person name="Cho H."/>
            <person name="Oh Y.-L."/>
            <person name="Kong W.-S."/>
            <person name="Choi I.-G."/>
        </authorList>
    </citation>
    <scope>NUCLEOTIDE SEQUENCE [LARGE SCALE GENOMIC DNA]</scope>
    <source>
        <strain evidence="3 4">9006-11</strain>
    </source>
</reference>
<proteinExistence type="inferred from homology"/>
<dbReference type="PANTHER" id="PTHR11932">
    <property type="entry name" value="CULLIN"/>
    <property type="match status" value="1"/>
</dbReference>
<dbReference type="InterPro" id="IPR001373">
    <property type="entry name" value="Cullin_N"/>
</dbReference>
<protein>
    <submittedName>
        <fullName evidence="3">Cullin-1</fullName>
    </submittedName>
</protein>
<organism evidence="3 4">
    <name type="scientific">Grifola frondosa</name>
    <name type="common">Maitake</name>
    <name type="synonym">Polyporus frondosus</name>
    <dbReference type="NCBI Taxonomy" id="5627"/>
    <lineage>
        <taxon>Eukaryota</taxon>
        <taxon>Fungi</taxon>
        <taxon>Dikarya</taxon>
        <taxon>Basidiomycota</taxon>
        <taxon>Agaricomycotina</taxon>
        <taxon>Agaricomycetes</taxon>
        <taxon>Polyporales</taxon>
        <taxon>Grifolaceae</taxon>
        <taxon>Grifola</taxon>
    </lineage>
</organism>
<comment type="caution">
    <text evidence="3">The sequence shown here is derived from an EMBL/GenBank/DDBJ whole genome shotgun (WGS) entry which is preliminary data.</text>
</comment>
<accession>A0A1C7LN13</accession>
<feature type="domain" description="Cullin N-terminal" evidence="2">
    <location>
        <begin position="153"/>
        <end position="408"/>
    </location>
</feature>
<dbReference type="Gene3D" id="1.20.1310.10">
    <property type="entry name" value="Cullin Repeats"/>
    <property type="match status" value="2"/>
</dbReference>
<evidence type="ECO:0000256" key="1">
    <source>
        <dbReference type="ARBA" id="ARBA00006019"/>
    </source>
</evidence>
<dbReference type="InterPro" id="IPR016159">
    <property type="entry name" value="Cullin_repeat-like_dom_sf"/>
</dbReference>
<dbReference type="InterPro" id="IPR045093">
    <property type="entry name" value="Cullin"/>
</dbReference>
<dbReference type="AlphaFoldDB" id="A0A1C7LN13"/>
<sequence>MHPPTHFLFAQTPVDRRHVRLQSERLARRYALRALHSPAAHDLATDKTGEHYFLKPLPVDWTREHSLMVCSTSDHSTRGADGIRDEGEMGGGQNVFKLYKMRQEIISGAILSSCQRLIGILANAQGSRIFPGRGDFADGMVYSQPLDASFTANPTLYQKITEYFAALLTEPTMQCDGLLDDALLRHYAVAWDKYKTCARIIDRQFEYFNRHCVKFVRNKGKKVYPVYTVALIQWRLHFLLHIQGDDMKLTSAILHLIEKQRAGATIDEDVIKTVVDSFVSLGIDEHDLKNTSYDVYQKHFETPFLDMMEQSYRRESEAFLAANDVMKSVEGATQRLDEEDIRVERYLQPSTCKLLITRCEEVFIREHEKLLQEYLQHLIAQDDKDNSDIDRIRALLGRISDVTESVKQDAESSDAGVESM</sequence>
<dbReference type="FunFam" id="1.20.1310.10:FF:000001">
    <property type="entry name" value="Cullin 3"/>
    <property type="match status" value="1"/>
</dbReference>
<dbReference type="EMBL" id="LUGG01000032">
    <property type="protein sequence ID" value="OBZ66155.1"/>
    <property type="molecule type" value="Genomic_DNA"/>
</dbReference>
<comment type="similarity">
    <text evidence="1">Belongs to the cullin family.</text>
</comment>
<dbReference type="OrthoDB" id="27073at2759"/>
<dbReference type="SUPFAM" id="SSF74788">
    <property type="entry name" value="Cullin repeat-like"/>
    <property type="match status" value="1"/>
</dbReference>
<dbReference type="GO" id="GO:0031625">
    <property type="term" value="F:ubiquitin protein ligase binding"/>
    <property type="evidence" value="ECO:0007669"/>
    <property type="project" value="InterPro"/>
</dbReference>
<evidence type="ECO:0000259" key="2">
    <source>
        <dbReference type="Pfam" id="PF00888"/>
    </source>
</evidence>
<name>A0A1C7LN13_GRIFR</name>
<gene>
    <name evidence="3" type="primary">Cul1</name>
    <name evidence="3" type="ORF">A0H81_13887</name>
</gene>
<evidence type="ECO:0000313" key="3">
    <source>
        <dbReference type="EMBL" id="OBZ66155.1"/>
    </source>
</evidence>
<dbReference type="STRING" id="5627.A0A1C7LN13"/>
<evidence type="ECO:0000313" key="4">
    <source>
        <dbReference type="Proteomes" id="UP000092993"/>
    </source>
</evidence>
<dbReference type="GO" id="GO:0006511">
    <property type="term" value="P:ubiquitin-dependent protein catabolic process"/>
    <property type="evidence" value="ECO:0007669"/>
    <property type="project" value="InterPro"/>
</dbReference>
<dbReference type="Pfam" id="PF00888">
    <property type="entry name" value="Cullin"/>
    <property type="match status" value="1"/>
</dbReference>
<keyword evidence="4" id="KW-1185">Reference proteome</keyword>
<dbReference type="Proteomes" id="UP000092993">
    <property type="component" value="Unassembled WGS sequence"/>
</dbReference>